<keyword evidence="1" id="KW-0560">Oxidoreductase</keyword>
<dbReference type="AlphaFoldDB" id="A0A382JPR2"/>
<name>A0A382JPR2_9ZZZZ</name>
<feature type="non-terminal residue" evidence="3">
    <location>
        <position position="87"/>
    </location>
</feature>
<dbReference type="InterPro" id="IPR006076">
    <property type="entry name" value="FAD-dep_OxRdtase"/>
</dbReference>
<dbReference type="Pfam" id="PF01266">
    <property type="entry name" value="DAO"/>
    <property type="match status" value="1"/>
</dbReference>
<reference evidence="3" key="1">
    <citation type="submission" date="2018-05" db="EMBL/GenBank/DDBJ databases">
        <authorList>
            <person name="Lanie J.A."/>
            <person name="Ng W.-L."/>
            <person name="Kazmierczak K.M."/>
            <person name="Andrzejewski T.M."/>
            <person name="Davidsen T.M."/>
            <person name="Wayne K.J."/>
            <person name="Tettelin H."/>
            <person name="Glass J.I."/>
            <person name="Rusch D."/>
            <person name="Podicherti R."/>
            <person name="Tsui H.-C.T."/>
            <person name="Winkler M.E."/>
        </authorList>
    </citation>
    <scope>NUCLEOTIDE SEQUENCE</scope>
</reference>
<dbReference type="PANTHER" id="PTHR13847:SF289">
    <property type="entry name" value="GLYCINE OXIDASE"/>
    <property type="match status" value="1"/>
</dbReference>
<dbReference type="PANTHER" id="PTHR13847">
    <property type="entry name" value="SARCOSINE DEHYDROGENASE-RELATED"/>
    <property type="match status" value="1"/>
</dbReference>
<evidence type="ECO:0000256" key="1">
    <source>
        <dbReference type="ARBA" id="ARBA00023002"/>
    </source>
</evidence>
<gene>
    <name evidence="3" type="ORF">METZ01_LOCUS266590</name>
</gene>
<organism evidence="3">
    <name type="scientific">marine metagenome</name>
    <dbReference type="NCBI Taxonomy" id="408172"/>
    <lineage>
        <taxon>unclassified sequences</taxon>
        <taxon>metagenomes</taxon>
        <taxon>ecological metagenomes</taxon>
    </lineage>
</organism>
<evidence type="ECO:0000259" key="2">
    <source>
        <dbReference type="Pfam" id="PF01266"/>
    </source>
</evidence>
<accession>A0A382JPR2</accession>
<dbReference type="InterPro" id="IPR036188">
    <property type="entry name" value="FAD/NAD-bd_sf"/>
</dbReference>
<dbReference type="EMBL" id="UINC01075497">
    <property type="protein sequence ID" value="SVC13736.1"/>
    <property type="molecule type" value="Genomic_DNA"/>
</dbReference>
<sequence>MAAEKNGSTPDVTILGAGIVGITTALSLTERGFKVALIDRNPPAEGASYGNAGSLSPWSCVPQSMPGLWKNFPGWLLDPEGPVALRT</sequence>
<dbReference type="GO" id="GO:0005737">
    <property type="term" value="C:cytoplasm"/>
    <property type="evidence" value="ECO:0007669"/>
    <property type="project" value="TreeGrafter"/>
</dbReference>
<evidence type="ECO:0000313" key="3">
    <source>
        <dbReference type="EMBL" id="SVC13736.1"/>
    </source>
</evidence>
<dbReference type="Gene3D" id="3.50.50.60">
    <property type="entry name" value="FAD/NAD(P)-binding domain"/>
    <property type="match status" value="1"/>
</dbReference>
<proteinExistence type="predicted"/>
<feature type="domain" description="FAD dependent oxidoreductase" evidence="2">
    <location>
        <begin position="11"/>
        <end position="60"/>
    </location>
</feature>
<dbReference type="SUPFAM" id="SSF51905">
    <property type="entry name" value="FAD/NAD(P)-binding domain"/>
    <property type="match status" value="1"/>
</dbReference>
<dbReference type="GO" id="GO:0016491">
    <property type="term" value="F:oxidoreductase activity"/>
    <property type="evidence" value="ECO:0007669"/>
    <property type="project" value="UniProtKB-KW"/>
</dbReference>
<protein>
    <recommendedName>
        <fullName evidence="2">FAD dependent oxidoreductase domain-containing protein</fullName>
    </recommendedName>
</protein>